<organism evidence="4 5">
    <name type="scientific">Byssochlamys spectabilis</name>
    <name type="common">Paecilomyces variotii</name>
    <dbReference type="NCBI Taxonomy" id="264951"/>
    <lineage>
        <taxon>Eukaryota</taxon>
        <taxon>Fungi</taxon>
        <taxon>Dikarya</taxon>
        <taxon>Ascomycota</taxon>
        <taxon>Pezizomycotina</taxon>
        <taxon>Eurotiomycetes</taxon>
        <taxon>Eurotiomycetidae</taxon>
        <taxon>Eurotiales</taxon>
        <taxon>Thermoascaceae</taxon>
        <taxon>Paecilomyces</taxon>
    </lineage>
</organism>
<dbReference type="Pfam" id="PF22664">
    <property type="entry name" value="TRI-like_N"/>
    <property type="match status" value="1"/>
</dbReference>
<dbReference type="EMBL" id="RCNU01000014">
    <property type="protein sequence ID" value="RWQ92164.1"/>
    <property type="molecule type" value="Genomic_DNA"/>
</dbReference>
<accession>A0A443HK54</accession>
<evidence type="ECO:0000256" key="1">
    <source>
        <dbReference type="ARBA" id="ARBA00022679"/>
    </source>
</evidence>
<dbReference type="Proteomes" id="UP000283841">
    <property type="component" value="Unassembled WGS sequence"/>
</dbReference>
<feature type="domain" description="Trichothecene 3-O-acetyltransferase-like N-terminal" evidence="3">
    <location>
        <begin position="27"/>
        <end position="183"/>
    </location>
</feature>
<evidence type="ECO:0000259" key="3">
    <source>
        <dbReference type="Pfam" id="PF22664"/>
    </source>
</evidence>
<dbReference type="GO" id="GO:0016746">
    <property type="term" value="F:acyltransferase activity"/>
    <property type="evidence" value="ECO:0007669"/>
    <property type="project" value="UniProtKB-KW"/>
</dbReference>
<sequence length="452" mass="49974">MEASQSISDRDDFYLDILGQQAKINRLYTQLVLCFPLPDDSDSSMKAIVKTLTKGLERLSASFPWVAGKVVEDEDGNFKIRPFHKPPFLIMADYRFLDYGNPHTIPDWATLERAKFPFSMLDELWIAPQKTLAEGSVSEHPAPVFLVQANLANGGLLLTFSAQHGSMDMRGQAQVMYLYAKACRNEPFTNSELNIGNMDRKYVIPLLNESDLGPDCPISTESTGNDCIWAYFLFPATSLATLKSIALTTTPLGGFVSTDDALTAFVWQSITRARLPHIISTGTIKYNSTLSRNVDVRRHLSIPESYPGLVTAATVHTAAIDVLVEESLGTLATHLRSALNPAALKHKTCKLATIISKDKNSKMASFVPKGISELDVRISSWAKENCSSLDFGFGKPVAVRRPRFKEGAREGLVYFLPKSLDGELAVGVCLRGEDMERLKMDEQFSKFGTFIG</sequence>
<keyword evidence="5" id="KW-1185">Reference proteome</keyword>
<dbReference type="PANTHER" id="PTHR31896:SF64">
    <property type="entry name" value="TRICHOTHECENE 3-O-ACETYLTRANSFERASE"/>
    <property type="match status" value="1"/>
</dbReference>
<dbReference type="InterPro" id="IPR051283">
    <property type="entry name" value="Sec_Metabolite_Acyltrans"/>
</dbReference>
<keyword evidence="2" id="KW-0012">Acyltransferase</keyword>
<evidence type="ECO:0000313" key="5">
    <source>
        <dbReference type="Proteomes" id="UP000283841"/>
    </source>
</evidence>
<gene>
    <name evidence="4" type="ORF">C8Q69DRAFT_480045</name>
</gene>
<evidence type="ECO:0000313" key="4">
    <source>
        <dbReference type="EMBL" id="RWQ92164.1"/>
    </source>
</evidence>
<dbReference type="STRING" id="264951.A0A443HK54"/>
<name>A0A443HK54_BYSSP</name>
<evidence type="ECO:0000256" key="2">
    <source>
        <dbReference type="ARBA" id="ARBA00023315"/>
    </source>
</evidence>
<dbReference type="RefSeq" id="XP_028481809.1">
    <property type="nucleotide sequence ID" value="XM_028631494.1"/>
</dbReference>
<keyword evidence="1 4" id="KW-0808">Transferase</keyword>
<proteinExistence type="predicted"/>
<dbReference type="InterPro" id="IPR023213">
    <property type="entry name" value="CAT-like_dom_sf"/>
</dbReference>
<dbReference type="Gene3D" id="3.30.559.10">
    <property type="entry name" value="Chloramphenicol acetyltransferase-like domain"/>
    <property type="match status" value="2"/>
</dbReference>
<reference evidence="4 5" key="1">
    <citation type="journal article" date="2018" name="Front. Microbiol.">
        <title>Genomic and genetic insights into a cosmopolitan fungus, Paecilomyces variotii (Eurotiales).</title>
        <authorList>
            <person name="Urquhart A.S."/>
            <person name="Mondo S.J."/>
            <person name="Makela M.R."/>
            <person name="Hane J.K."/>
            <person name="Wiebenga A."/>
            <person name="He G."/>
            <person name="Mihaltcheva S."/>
            <person name="Pangilinan J."/>
            <person name="Lipzen A."/>
            <person name="Barry K."/>
            <person name="de Vries R.P."/>
            <person name="Grigoriev I.V."/>
            <person name="Idnurm A."/>
        </authorList>
    </citation>
    <scope>NUCLEOTIDE SEQUENCE [LARGE SCALE GENOMIC DNA]</scope>
    <source>
        <strain evidence="4 5">CBS 101075</strain>
    </source>
</reference>
<comment type="caution">
    <text evidence="4">The sequence shown here is derived from an EMBL/GenBank/DDBJ whole genome shotgun (WGS) entry which is preliminary data.</text>
</comment>
<dbReference type="InterPro" id="IPR054710">
    <property type="entry name" value="Tri101-like_N"/>
</dbReference>
<dbReference type="AlphaFoldDB" id="A0A443HK54"/>
<dbReference type="PANTHER" id="PTHR31896">
    <property type="entry name" value="FAMILY REGULATORY PROTEIN, PUTATIVE (AFU_ORTHOLOGUE AFUA_3G14730)-RELATED"/>
    <property type="match status" value="1"/>
</dbReference>
<protein>
    <submittedName>
        <fullName evidence="4">Transferase family-domain-containing protein</fullName>
    </submittedName>
</protein>
<dbReference type="VEuPathDB" id="FungiDB:C8Q69DRAFT_480045"/>
<dbReference type="GeneID" id="39600771"/>